<keyword evidence="1" id="KW-0285">Flavoprotein</keyword>
<keyword evidence="5" id="KW-1185">Reference proteome</keyword>
<dbReference type="InterPro" id="IPR006094">
    <property type="entry name" value="Oxid_FAD_bind_N"/>
</dbReference>
<sequence>MKPTRRELLKGFGALGLLGALGAHAKGARPIPWRNWSGAQSCLPMARLAPASEEQLADALRKAAAGVRPVGSGHSFSALVPTDGAVLSLANLHGMIGHDAQALTSEWWAGTPISQMGAPLKRAGLALPNMADIDYQTLGGAIATSTHGTGPRFGSYSDQVTGLRLLTANGDVIDCDAERHPYVFDAARCSLGALGVVTRVRMKNRKAFRLHRREWVQRYEELLEDMPRLLREHDHFEMNVLLHSDMAVAMAMDETDDPRTIPKEPGGDVDKVALLQRVHLEWRNSPRGYARVLNFLVKHAVSFPEVIDDSYKVFANVRDVRFNEMEYEVPAEAGPACLREILKKIRDEKIDTFFPIEYRYVRRDDAMLSMFQGRDTCAISVHQYYRMDHHNVFAQVEPIFWKYEGRPHWGKLHSLNARLLAPLYPRWKEFLAVREALDPGGKFLNAHLRSVLGVG</sequence>
<dbReference type="RefSeq" id="WP_187571166.1">
    <property type="nucleotide sequence ID" value="NZ_CP060711.1"/>
</dbReference>
<dbReference type="InterPro" id="IPR010031">
    <property type="entry name" value="FAD_lactone_oxidase-like"/>
</dbReference>
<keyword evidence="1" id="KW-0274">FAD</keyword>
<dbReference type="GO" id="GO:0071949">
    <property type="term" value="F:FAD binding"/>
    <property type="evidence" value="ECO:0007669"/>
    <property type="project" value="InterPro"/>
</dbReference>
<dbReference type="PANTHER" id="PTHR43762:SF1">
    <property type="entry name" value="D-ARABINONO-1,4-LACTONE OXIDASE"/>
    <property type="match status" value="1"/>
</dbReference>
<evidence type="ECO:0000313" key="5">
    <source>
        <dbReference type="Proteomes" id="UP000515977"/>
    </source>
</evidence>
<protein>
    <submittedName>
        <fullName evidence="4">FAD-binding protein</fullName>
    </submittedName>
</protein>
<dbReference type="InterPro" id="IPR006311">
    <property type="entry name" value="TAT_signal"/>
</dbReference>
<dbReference type="PIRSF" id="PIRSF000136">
    <property type="entry name" value="LGO_GLO"/>
    <property type="match status" value="1"/>
</dbReference>
<dbReference type="GO" id="GO:0003885">
    <property type="term" value="F:D-arabinono-1,4-lactone oxidase activity"/>
    <property type="evidence" value="ECO:0007669"/>
    <property type="project" value="InterPro"/>
</dbReference>
<proteinExistence type="predicted"/>
<dbReference type="Pfam" id="PF01565">
    <property type="entry name" value="FAD_binding_4"/>
    <property type="match status" value="1"/>
</dbReference>
<dbReference type="PROSITE" id="PS51387">
    <property type="entry name" value="FAD_PCMH"/>
    <property type="match status" value="1"/>
</dbReference>
<dbReference type="NCBIfam" id="TIGR01679">
    <property type="entry name" value="bact_FAD_ox"/>
    <property type="match status" value="1"/>
</dbReference>
<dbReference type="GO" id="GO:0016020">
    <property type="term" value="C:membrane"/>
    <property type="evidence" value="ECO:0007669"/>
    <property type="project" value="InterPro"/>
</dbReference>
<dbReference type="AlphaFoldDB" id="A0A7G9QVP5"/>
<evidence type="ECO:0000313" key="4">
    <source>
        <dbReference type="EMBL" id="QNN47420.1"/>
    </source>
</evidence>
<dbReference type="Gene3D" id="3.30.70.2520">
    <property type="match status" value="1"/>
</dbReference>
<evidence type="ECO:0000256" key="1">
    <source>
        <dbReference type="ARBA" id="ARBA00022827"/>
    </source>
</evidence>
<reference evidence="4 5" key="1">
    <citation type="submission" date="2020-08" db="EMBL/GenBank/DDBJ databases">
        <title>Genome sequence of Thermomonas brevis KACC 16975T.</title>
        <authorList>
            <person name="Hyun D.-W."/>
            <person name="Bae J.-W."/>
        </authorList>
    </citation>
    <scope>NUCLEOTIDE SEQUENCE [LARGE SCALE GENOMIC DNA]</scope>
    <source>
        <strain evidence="4 5">KACC 16975</strain>
    </source>
</reference>
<dbReference type="InterPro" id="IPR007173">
    <property type="entry name" value="ALO_C"/>
</dbReference>
<feature type="domain" description="FAD-binding PCMH-type" evidence="3">
    <location>
        <begin position="40"/>
        <end position="207"/>
    </location>
</feature>
<dbReference type="Gene3D" id="1.10.45.10">
    <property type="entry name" value="Vanillyl-alcohol Oxidase, Chain A, domain 4"/>
    <property type="match status" value="1"/>
</dbReference>
<dbReference type="InterPro" id="IPR036318">
    <property type="entry name" value="FAD-bd_PCMH-like_sf"/>
</dbReference>
<evidence type="ECO:0000259" key="3">
    <source>
        <dbReference type="PROSITE" id="PS51387"/>
    </source>
</evidence>
<dbReference type="Pfam" id="PF04030">
    <property type="entry name" value="ALO"/>
    <property type="match status" value="1"/>
</dbReference>
<dbReference type="EMBL" id="CP060711">
    <property type="protein sequence ID" value="QNN47420.1"/>
    <property type="molecule type" value="Genomic_DNA"/>
</dbReference>
<accession>A0A7G9QVP5</accession>
<dbReference type="PANTHER" id="PTHR43762">
    <property type="entry name" value="L-GULONOLACTONE OXIDASE"/>
    <property type="match status" value="1"/>
</dbReference>
<dbReference type="Gene3D" id="3.30.465.10">
    <property type="match status" value="1"/>
</dbReference>
<gene>
    <name evidence="4" type="ORF">H9L17_04535</name>
</gene>
<dbReference type="SUPFAM" id="SSF56176">
    <property type="entry name" value="FAD-binding/transporter-associated domain-like"/>
    <property type="match status" value="1"/>
</dbReference>
<dbReference type="InterPro" id="IPR016167">
    <property type="entry name" value="FAD-bd_PCMH_sub1"/>
</dbReference>
<name>A0A7G9QVP5_9GAMM</name>
<organism evidence="4 5">
    <name type="scientific">Thermomonas brevis</name>
    <dbReference type="NCBI Taxonomy" id="215691"/>
    <lineage>
        <taxon>Bacteria</taxon>
        <taxon>Pseudomonadati</taxon>
        <taxon>Pseudomonadota</taxon>
        <taxon>Gammaproteobacteria</taxon>
        <taxon>Lysobacterales</taxon>
        <taxon>Lysobacteraceae</taxon>
        <taxon>Thermomonas</taxon>
    </lineage>
</organism>
<dbReference type="Proteomes" id="UP000515977">
    <property type="component" value="Chromosome"/>
</dbReference>
<evidence type="ECO:0000256" key="2">
    <source>
        <dbReference type="ARBA" id="ARBA00023002"/>
    </source>
</evidence>
<dbReference type="InterPro" id="IPR016171">
    <property type="entry name" value="Vanillyl_alc_oxidase_C-sub2"/>
</dbReference>
<dbReference type="KEGG" id="tbv:H9L17_04535"/>
<dbReference type="PROSITE" id="PS51318">
    <property type="entry name" value="TAT"/>
    <property type="match status" value="1"/>
</dbReference>
<dbReference type="InterPro" id="IPR016169">
    <property type="entry name" value="FAD-bd_PCMH_sub2"/>
</dbReference>
<dbReference type="InterPro" id="IPR016166">
    <property type="entry name" value="FAD-bd_PCMH"/>
</dbReference>
<keyword evidence="2" id="KW-0560">Oxidoreductase</keyword>
<dbReference type="Gene3D" id="3.30.43.10">
    <property type="entry name" value="Uridine Diphospho-n-acetylenolpyruvylglucosamine Reductase, domain 2"/>
    <property type="match status" value="1"/>
</dbReference>